<dbReference type="STRING" id="1168221.R7YRX2"/>
<organism evidence="2 3">
    <name type="scientific">Coniosporium apollinis (strain CBS 100218)</name>
    <name type="common">Rock-inhabiting black yeast</name>
    <dbReference type="NCBI Taxonomy" id="1168221"/>
    <lineage>
        <taxon>Eukaryota</taxon>
        <taxon>Fungi</taxon>
        <taxon>Dikarya</taxon>
        <taxon>Ascomycota</taxon>
        <taxon>Pezizomycotina</taxon>
        <taxon>Dothideomycetes</taxon>
        <taxon>Dothideomycetes incertae sedis</taxon>
        <taxon>Coniosporium</taxon>
    </lineage>
</organism>
<dbReference type="Proteomes" id="UP000016924">
    <property type="component" value="Unassembled WGS sequence"/>
</dbReference>
<keyword evidence="3" id="KW-1185">Reference proteome</keyword>
<dbReference type="GeneID" id="19901127"/>
<dbReference type="Pfam" id="PF24476">
    <property type="entry name" value="DUF7580"/>
    <property type="match status" value="1"/>
</dbReference>
<evidence type="ECO:0000313" key="3">
    <source>
        <dbReference type="Proteomes" id="UP000016924"/>
    </source>
</evidence>
<gene>
    <name evidence="2" type="ORF">W97_03816</name>
</gene>
<sequence>MAGVEIAGLAVGVLPVIVLTAEAYRTTYDKIRTFRDWSREVERLQARLNAQKHFFFNECQLLLRLVVHSDRSQAMLEDLGDILWKDQELNNRMHRCLDTNVDLCRSLINEALKVLQELDTDLDCFNEVTARRLRDESIKKTIRRIRHSVTVTFQKSRYERRLSCLREYNDDLGTLREQLGAIKRPPSCSNISCIAKRSSIPPRFSDMQHASQKLHEALTSSWCCADAEHSGHCARLCLDVEVTDGVRFDLAISYHRNYTVELSTTPDDAPTWLYVRSTTVDATTTNLLNGEKLPRIGTAKVSADSNSINASKRARSDSTPDLTSNPFRKIVKKRRVRFADDDVPLEVTMFNLYRAKNMCSLLKRNLCIQDAGPVERCIGYLESPNFYKHTIYASDPKSPRNNQAQIRSSIETITLDLLLHKSMQDELTLVDQLKLAHRIATAILQFHSTPWLSDRWHLQDLSLFGTRDEVTQDALRTLHLRSTFPDGSSRASAAPIEQMDISKPEVDAVISAQEAQLRYGISNMALFCLGVALLELGHWRTLQDLRRAGDVDDIVTARRLAASGRPPLGSTKFQRIVRKCLQCDFGFGDDLSKTELQSAVYSDVVCELEAMVSVMTI</sequence>
<protein>
    <recommendedName>
        <fullName evidence="1">DUF7580 domain-containing protein</fullName>
    </recommendedName>
</protein>
<reference evidence="3" key="1">
    <citation type="submission" date="2012-06" db="EMBL/GenBank/DDBJ databases">
        <title>The genome sequence of Coniosporium apollinis CBS 100218.</title>
        <authorList>
            <consortium name="The Broad Institute Genome Sequencing Platform"/>
            <person name="Cuomo C."/>
            <person name="Gorbushina A."/>
            <person name="Noack S."/>
            <person name="Walker B."/>
            <person name="Young S.K."/>
            <person name="Zeng Q."/>
            <person name="Gargeya S."/>
            <person name="Fitzgerald M."/>
            <person name="Haas B."/>
            <person name="Abouelleil A."/>
            <person name="Alvarado L."/>
            <person name="Arachchi H.M."/>
            <person name="Berlin A.M."/>
            <person name="Chapman S.B."/>
            <person name="Goldberg J."/>
            <person name="Griggs A."/>
            <person name="Gujja S."/>
            <person name="Hansen M."/>
            <person name="Howarth C."/>
            <person name="Imamovic A."/>
            <person name="Larimer J."/>
            <person name="McCowan C."/>
            <person name="Montmayeur A."/>
            <person name="Murphy C."/>
            <person name="Neiman D."/>
            <person name="Pearson M."/>
            <person name="Priest M."/>
            <person name="Roberts A."/>
            <person name="Saif S."/>
            <person name="Shea T."/>
            <person name="Sisk P."/>
            <person name="Sykes S."/>
            <person name="Wortman J."/>
            <person name="Nusbaum C."/>
            <person name="Birren B."/>
        </authorList>
    </citation>
    <scope>NUCLEOTIDE SEQUENCE [LARGE SCALE GENOMIC DNA]</scope>
    <source>
        <strain evidence="3">CBS 100218</strain>
    </source>
</reference>
<dbReference type="AlphaFoldDB" id="R7YRX2"/>
<dbReference type="PANTHER" id="PTHR35186">
    <property type="entry name" value="ANK_REP_REGION DOMAIN-CONTAINING PROTEIN"/>
    <property type="match status" value="1"/>
</dbReference>
<dbReference type="OrthoDB" id="5331891at2759"/>
<accession>R7YRX2</accession>
<dbReference type="HOGENOM" id="CLU_026305_0_0_1"/>
<proteinExistence type="predicted"/>
<dbReference type="OMA" id="RECYEAR"/>
<name>R7YRX2_CONA1</name>
<evidence type="ECO:0000313" key="2">
    <source>
        <dbReference type="EMBL" id="EON64583.1"/>
    </source>
</evidence>
<evidence type="ECO:0000259" key="1">
    <source>
        <dbReference type="Pfam" id="PF24476"/>
    </source>
</evidence>
<dbReference type="eggNOG" id="ENOG502SJG1">
    <property type="taxonomic scope" value="Eukaryota"/>
</dbReference>
<dbReference type="EMBL" id="JH767569">
    <property type="protein sequence ID" value="EON64583.1"/>
    <property type="molecule type" value="Genomic_DNA"/>
</dbReference>
<feature type="domain" description="DUF7580" evidence="1">
    <location>
        <begin position="400"/>
        <end position="612"/>
    </location>
</feature>
<dbReference type="RefSeq" id="XP_007779900.1">
    <property type="nucleotide sequence ID" value="XM_007781710.1"/>
</dbReference>
<dbReference type="InterPro" id="IPR056002">
    <property type="entry name" value="DUF7580"/>
</dbReference>
<dbReference type="PANTHER" id="PTHR35186:SF4">
    <property type="entry name" value="PRION-INHIBITION AND PROPAGATION HELO DOMAIN-CONTAINING PROTEIN"/>
    <property type="match status" value="1"/>
</dbReference>